<comment type="caution">
    <text evidence="2">The sequence shown here is derived from an EMBL/GenBank/DDBJ whole genome shotgun (WGS) entry which is preliminary data.</text>
</comment>
<reference evidence="2 3" key="1">
    <citation type="submission" date="2021-01" db="EMBL/GenBank/DDBJ databases">
        <title>Tumebacillus sp. strain ITR2 16S ribosomal RNA gene Genome sequencing and assembly.</title>
        <authorList>
            <person name="Kang M."/>
        </authorList>
    </citation>
    <scope>NUCLEOTIDE SEQUENCE [LARGE SCALE GENOMIC DNA]</scope>
    <source>
        <strain evidence="2 3">ITR2</strain>
    </source>
</reference>
<dbReference type="InterPro" id="IPR042070">
    <property type="entry name" value="PucR_C-HTH_sf"/>
</dbReference>
<dbReference type="PANTHER" id="PTHR33744">
    <property type="entry name" value="CARBOHYDRATE DIACID REGULATOR"/>
    <property type="match status" value="1"/>
</dbReference>
<evidence type="ECO:0000313" key="3">
    <source>
        <dbReference type="Proteomes" id="UP000602284"/>
    </source>
</evidence>
<organism evidence="2 3">
    <name type="scientific">Tumebacillus amylolyticus</name>
    <dbReference type="NCBI Taxonomy" id="2801339"/>
    <lineage>
        <taxon>Bacteria</taxon>
        <taxon>Bacillati</taxon>
        <taxon>Bacillota</taxon>
        <taxon>Bacilli</taxon>
        <taxon>Bacillales</taxon>
        <taxon>Alicyclobacillaceae</taxon>
        <taxon>Tumebacillus</taxon>
    </lineage>
</organism>
<evidence type="ECO:0000259" key="1">
    <source>
        <dbReference type="Pfam" id="PF13556"/>
    </source>
</evidence>
<dbReference type="Proteomes" id="UP000602284">
    <property type="component" value="Unassembled WGS sequence"/>
</dbReference>
<dbReference type="InterPro" id="IPR051448">
    <property type="entry name" value="CdaR-like_regulators"/>
</dbReference>
<name>A0ABS1J6Y6_9BACL</name>
<dbReference type="Pfam" id="PF13556">
    <property type="entry name" value="HTH_30"/>
    <property type="match status" value="1"/>
</dbReference>
<sequence>MIDNKRLAEILLPYGTVQAGHSPLGEWPVRRSGQWQIPLDEQSVLLVPEASLPPTVGDLLELLVDKQGGEREHVQRWLAGTDDLDASTLASLLEKMGWPTSVGAHVIAIERDSGTHEQGELVDAVEMLRELVSVEECVIATDGKNRIYLLVPNHLRNHRHVQAATESQSSPEREEGVFSEELSGWLDTLGAELFSLFRAGFSAPVSNGTSLPDARRQATFALEAGRLYQSKERVHDFRRLGLSRLFHGLSAEIQAQFLQEVMPDEVFTMLSPELRETVFAFLEHGQQAAETARSLYIHRNTLQYRLDRIAELTGFDVRKPLQAWTLWVALTLRRAT</sequence>
<dbReference type="InterPro" id="IPR025736">
    <property type="entry name" value="PucR_C-HTH_dom"/>
</dbReference>
<dbReference type="Gene3D" id="1.10.10.2840">
    <property type="entry name" value="PucR C-terminal helix-turn-helix domain"/>
    <property type="match status" value="1"/>
</dbReference>
<keyword evidence="3" id="KW-1185">Reference proteome</keyword>
<dbReference type="EMBL" id="JAEQNB010000001">
    <property type="protein sequence ID" value="MBL0386033.1"/>
    <property type="molecule type" value="Genomic_DNA"/>
</dbReference>
<proteinExistence type="predicted"/>
<dbReference type="PANTHER" id="PTHR33744:SF15">
    <property type="entry name" value="CARBOHYDRATE DIACID REGULATOR"/>
    <property type="match status" value="1"/>
</dbReference>
<gene>
    <name evidence="2" type="ORF">JJB07_05145</name>
</gene>
<protein>
    <submittedName>
        <fullName evidence="2">Helix-turn-helix domain-containing protein</fullName>
    </submittedName>
</protein>
<dbReference type="RefSeq" id="WP_201631769.1">
    <property type="nucleotide sequence ID" value="NZ_JAEQNB010000001.1"/>
</dbReference>
<accession>A0ABS1J6Y6</accession>
<feature type="domain" description="PucR C-terminal helix-turn-helix" evidence="1">
    <location>
        <begin position="274"/>
        <end position="331"/>
    </location>
</feature>
<evidence type="ECO:0000313" key="2">
    <source>
        <dbReference type="EMBL" id="MBL0386033.1"/>
    </source>
</evidence>